<dbReference type="PANTHER" id="PTHR43194">
    <property type="entry name" value="HYDROLASE ALPHA/BETA FOLD FAMILY"/>
    <property type="match status" value="1"/>
</dbReference>
<dbReference type="InterPro" id="IPR029058">
    <property type="entry name" value="AB_hydrolase_fold"/>
</dbReference>
<dbReference type="EMBL" id="JAAGNC010000189">
    <property type="protein sequence ID" value="NEC61096.1"/>
    <property type="molecule type" value="Genomic_DNA"/>
</dbReference>
<feature type="region of interest" description="Disordered" evidence="1">
    <location>
        <begin position="1"/>
        <end position="29"/>
    </location>
</feature>
<name>A0ABX0C0A0_9PSEU</name>
<dbReference type="Gene3D" id="3.40.50.1820">
    <property type="entry name" value="alpha/beta hydrolase"/>
    <property type="match status" value="1"/>
</dbReference>
<dbReference type="CDD" id="cd12810">
    <property type="entry name" value="Esterase_713_like-3"/>
    <property type="match status" value="1"/>
</dbReference>
<keyword evidence="3" id="KW-1185">Reference proteome</keyword>
<feature type="compositionally biased region" description="Low complexity" evidence="1">
    <location>
        <begin position="1"/>
        <end position="20"/>
    </location>
</feature>
<evidence type="ECO:0000256" key="1">
    <source>
        <dbReference type="SAM" id="MobiDB-lite"/>
    </source>
</evidence>
<accession>A0ABX0C0A0</accession>
<dbReference type="SUPFAM" id="SSF53474">
    <property type="entry name" value="alpha/beta-Hydrolases"/>
    <property type="match status" value="1"/>
</dbReference>
<organism evidence="2 3">
    <name type="scientific">Amycolatopsis rubida</name>
    <dbReference type="NCBI Taxonomy" id="112413"/>
    <lineage>
        <taxon>Bacteria</taxon>
        <taxon>Bacillati</taxon>
        <taxon>Actinomycetota</taxon>
        <taxon>Actinomycetes</taxon>
        <taxon>Pseudonocardiales</taxon>
        <taxon>Pseudonocardiaceae</taxon>
        <taxon>Amycolatopsis</taxon>
    </lineage>
</organism>
<dbReference type="PANTHER" id="PTHR43194:SF4">
    <property type="entry name" value="AB HYDROLASE-1 DOMAIN-CONTAINING PROTEIN"/>
    <property type="match status" value="1"/>
</dbReference>
<gene>
    <name evidence="2" type="ORF">G3I59_37245</name>
</gene>
<evidence type="ECO:0000313" key="3">
    <source>
        <dbReference type="Proteomes" id="UP000470404"/>
    </source>
</evidence>
<dbReference type="InterPro" id="IPR050228">
    <property type="entry name" value="Carboxylesterase_BioH"/>
</dbReference>
<comment type="caution">
    <text evidence="2">The sequence shown here is derived from an EMBL/GenBank/DDBJ whole genome shotgun (WGS) entry which is preliminary data.</text>
</comment>
<protein>
    <recommendedName>
        <fullName evidence="4">Alpha/beta hydrolase family protein</fullName>
    </recommendedName>
</protein>
<reference evidence="2 3" key="1">
    <citation type="submission" date="2020-01" db="EMBL/GenBank/DDBJ databases">
        <title>Insect and environment-associated Actinomycetes.</title>
        <authorList>
            <person name="Currrie C."/>
            <person name="Chevrette M."/>
            <person name="Carlson C."/>
            <person name="Stubbendieck R."/>
            <person name="Wendt-Pienkowski E."/>
        </authorList>
    </citation>
    <scope>NUCLEOTIDE SEQUENCE [LARGE SCALE GENOMIC DNA]</scope>
    <source>
        <strain evidence="2 3">SID8386</strain>
    </source>
</reference>
<sequence length="372" mass="40688">MPYARSAEPSEPSSAGSSGPPDDDGPITLRSMGSFFFGGRVARNASGDTRHGDHGYAQFFLPEQARTLPLILWHGLGQSGRTWESTPDGRDGFWQIFTRRGWPLYIIDQPRRGRAGRTTEDAPPTAILPDEGESTAWENHRLGRWCPPGPREYFPGVQFPQDECSVEQFLRQQTPSTGPEPYPDAGYRAFVGETVAQLVRQVGPSVLVTHSHSGQFGWVTATEEPGLVKAVVGLEPGEFTFPSDAVPDDIPTSSATLRAYMAPQLIAPADFARLASMPILLVYGDNIASEPHEEFGVELWRMVRERAKQFVAAVNARGGDASYLELPSLGIRGNTHFPMSDLNNREVAGVIEDFLASRGLDGHDEPHLGPSH</sequence>
<dbReference type="RefSeq" id="WP_067587629.1">
    <property type="nucleotide sequence ID" value="NZ_JAAGNC010000189.1"/>
</dbReference>
<proteinExistence type="predicted"/>
<evidence type="ECO:0008006" key="4">
    <source>
        <dbReference type="Google" id="ProtNLM"/>
    </source>
</evidence>
<dbReference type="Proteomes" id="UP000470404">
    <property type="component" value="Unassembled WGS sequence"/>
</dbReference>
<evidence type="ECO:0000313" key="2">
    <source>
        <dbReference type="EMBL" id="NEC61096.1"/>
    </source>
</evidence>